<proteinExistence type="predicted"/>
<sequence length="266" mass="28316">MIPAKFDYIKASSVSEAVDLLDKHGFDAKILSGGHSLIPAMKLRLNRPEVLIDISGISGMDSITEEGGEIVIGANCTHHDIATSKLVNDDLNILAQTAKAIGDIQVRNRGTLGGSLAHADPAADYPATVLACDATVVAEGKKGQRSIPISDFFQGIFTTALEDDEIITSIRFPKVKNGNYQKFFQSASRFAVVGVAVVKSGNEVKVGITGVADTPYRAKGVENAYNGSADAADHAVDNVEVMSDHFADVEYRSHLAKVMTKRALEA</sequence>
<dbReference type="GO" id="GO:0071949">
    <property type="term" value="F:FAD binding"/>
    <property type="evidence" value="ECO:0007669"/>
    <property type="project" value="InterPro"/>
</dbReference>
<dbReference type="InterPro" id="IPR016166">
    <property type="entry name" value="FAD-bd_PCMH"/>
</dbReference>
<dbReference type="PANTHER" id="PTHR42659">
    <property type="entry name" value="XANTHINE DEHYDROGENASE SUBUNIT C-RELATED"/>
    <property type="match status" value="1"/>
</dbReference>
<protein>
    <submittedName>
        <fullName evidence="5">Xanthine dehydrogenase family protein subunit M</fullName>
    </submittedName>
</protein>
<dbReference type="InterPro" id="IPR051312">
    <property type="entry name" value="Diverse_Substr_Oxidored"/>
</dbReference>
<dbReference type="PANTHER" id="PTHR42659:SF2">
    <property type="entry name" value="XANTHINE DEHYDROGENASE SUBUNIT C-RELATED"/>
    <property type="match status" value="1"/>
</dbReference>
<dbReference type="SUPFAM" id="SSF55447">
    <property type="entry name" value="CO dehydrogenase flavoprotein C-terminal domain-like"/>
    <property type="match status" value="1"/>
</dbReference>
<feature type="domain" description="FAD-binding PCMH-type" evidence="4">
    <location>
        <begin position="1"/>
        <end position="177"/>
    </location>
</feature>
<dbReference type="SUPFAM" id="SSF56176">
    <property type="entry name" value="FAD-binding/transporter-associated domain-like"/>
    <property type="match status" value="1"/>
</dbReference>
<organism evidence="5 6">
    <name type="scientific">Spongiivirga citrea</name>
    <dbReference type="NCBI Taxonomy" id="1481457"/>
    <lineage>
        <taxon>Bacteria</taxon>
        <taxon>Pseudomonadati</taxon>
        <taxon>Bacteroidota</taxon>
        <taxon>Flavobacteriia</taxon>
        <taxon>Flavobacteriales</taxon>
        <taxon>Flavobacteriaceae</taxon>
        <taxon>Spongiivirga</taxon>
    </lineage>
</organism>
<keyword evidence="2" id="KW-0274">FAD</keyword>
<dbReference type="InterPro" id="IPR036318">
    <property type="entry name" value="FAD-bd_PCMH-like_sf"/>
</dbReference>
<name>A0A6M0CDE2_9FLAO</name>
<dbReference type="Proteomes" id="UP000474296">
    <property type="component" value="Unassembled WGS sequence"/>
</dbReference>
<dbReference type="Gene3D" id="3.30.390.50">
    <property type="entry name" value="CO dehydrogenase flavoprotein, C-terminal domain"/>
    <property type="match status" value="1"/>
</dbReference>
<evidence type="ECO:0000259" key="4">
    <source>
        <dbReference type="PROSITE" id="PS51387"/>
    </source>
</evidence>
<dbReference type="InterPro" id="IPR016169">
    <property type="entry name" value="FAD-bd_PCMH_sub2"/>
</dbReference>
<dbReference type="FunFam" id="3.30.465.10:FF:000017">
    <property type="entry name" value="Xanthine dehydrogenase, FAD binding subunit"/>
    <property type="match status" value="1"/>
</dbReference>
<dbReference type="GO" id="GO:0016491">
    <property type="term" value="F:oxidoreductase activity"/>
    <property type="evidence" value="ECO:0007669"/>
    <property type="project" value="UniProtKB-KW"/>
</dbReference>
<dbReference type="Gene3D" id="3.30.465.10">
    <property type="match status" value="1"/>
</dbReference>
<reference evidence="5 6" key="1">
    <citation type="submission" date="2020-01" db="EMBL/GenBank/DDBJ databases">
        <title>Spongiivirga citrea KCTC 32990T.</title>
        <authorList>
            <person name="Wang G."/>
        </authorList>
    </citation>
    <scope>NUCLEOTIDE SEQUENCE [LARGE SCALE GENOMIC DNA]</scope>
    <source>
        <strain evidence="5 6">KCTC 32990</strain>
    </source>
</reference>
<dbReference type="RefSeq" id="WP_164029082.1">
    <property type="nucleotide sequence ID" value="NZ_JAABOQ010000001.1"/>
</dbReference>
<dbReference type="Pfam" id="PF03450">
    <property type="entry name" value="CO_deh_flav_C"/>
    <property type="match status" value="1"/>
</dbReference>
<evidence type="ECO:0000313" key="5">
    <source>
        <dbReference type="EMBL" id="NER15815.1"/>
    </source>
</evidence>
<dbReference type="Pfam" id="PF00941">
    <property type="entry name" value="FAD_binding_5"/>
    <property type="match status" value="1"/>
</dbReference>
<dbReference type="Gene3D" id="3.30.43.10">
    <property type="entry name" value="Uridine Diphospho-n-acetylenolpyruvylglucosamine Reductase, domain 2"/>
    <property type="match status" value="1"/>
</dbReference>
<evidence type="ECO:0000256" key="2">
    <source>
        <dbReference type="ARBA" id="ARBA00022827"/>
    </source>
</evidence>
<keyword evidence="1" id="KW-0285">Flavoprotein</keyword>
<evidence type="ECO:0000256" key="3">
    <source>
        <dbReference type="ARBA" id="ARBA00023002"/>
    </source>
</evidence>
<evidence type="ECO:0000313" key="6">
    <source>
        <dbReference type="Proteomes" id="UP000474296"/>
    </source>
</evidence>
<dbReference type="InterPro" id="IPR002346">
    <property type="entry name" value="Mopterin_DH_FAD-bd"/>
</dbReference>
<dbReference type="PROSITE" id="PS51387">
    <property type="entry name" value="FAD_PCMH"/>
    <property type="match status" value="1"/>
</dbReference>
<evidence type="ECO:0000256" key="1">
    <source>
        <dbReference type="ARBA" id="ARBA00022630"/>
    </source>
</evidence>
<dbReference type="InterPro" id="IPR016167">
    <property type="entry name" value="FAD-bd_PCMH_sub1"/>
</dbReference>
<keyword evidence="6" id="KW-1185">Reference proteome</keyword>
<gene>
    <name evidence="5" type="ORF">GWK10_01260</name>
</gene>
<dbReference type="EMBL" id="JAABOQ010000001">
    <property type="protein sequence ID" value="NER15815.1"/>
    <property type="molecule type" value="Genomic_DNA"/>
</dbReference>
<keyword evidence="3" id="KW-0560">Oxidoreductase</keyword>
<accession>A0A6M0CDE2</accession>
<comment type="caution">
    <text evidence="5">The sequence shown here is derived from an EMBL/GenBank/DDBJ whole genome shotgun (WGS) entry which is preliminary data.</text>
</comment>
<dbReference type="InterPro" id="IPR005107">
    <property type="entry name" value="CO_DH_flav_C"/>
</dbReference>
<dbReference type="AlphaFoldDB" id="A0A6M0CDE2"/>
<dbReference type="InterPro" id="IPR036683">
    <property type="entry name" value="CO_DH_flav_C_dom_sf"/>
</dbReference>
<dbReference type="SMART" id="SM01092">
    <property type="entry name" value="CO_deh_flav_C"/>
    <property type="match status" value="1"/>
</dbReference>